<dbReference type="InterPro" id="IPR055275">
    <property type="entry name" value="Ferredox_Rdtase"/>
</dbReference>
<sequence length="564" mass="60800">MAYVITQACCNDASCVSACPVNCIHPTPEEAEFATTEMLYIEPQACIDCGACVDACPVGAIFPEDQLTASLERYREINADYYTRHPLQPGWIPLTPAAPPVRDLGTLRVAIVGAGPAACYAAEELLKRSDVEVEMFEKLPTPWGLVRAGVAPDHPGTKAVTEMFDWSLGRDAFQFHLNVEVGKHVSHADLLAHHHAVIYAVGASSDRALGIPGEDLPGSHAATEFVAWYNGHPDYADRTFDLSGERAVVVGNGNVALDVARILTADPDDLAKTDIADHALEALRRSNIREVVLLGRRGPAQAAYTNPEFLALGDLPGVDVVIDPVEVELEPASQALLDSSSVEPAVVTKVRLAQEFSQRTPTPGNKRIVFRYLASPTEVLGAERVDGLTVAANELVEDASGALTARPTGRTERVDTALVLRAIGYRGRPLAGVPFDDRRGVIPNDRGRVVAGAGESLDGVYVTGWIKRGPNGVIGTNKTCAKETVARIVEDFEARRLPAPAGGRKELGKLLARRRPERISRRGWDAIDRTERARGQASGRPRVKMTDTAEMVVVGRQRRGLFAG</sequence>
<accession>A0A438BGR1</accession>
<feature type="domain" description="4Fe-4S ferredoxin-type" evidence="11">
    <location>
        <begin position="1"/>
        <end position="29"/>
    </location>
</feature>
<dbReference type="SUPFAM" id="SSF54862">
    <property type="entry name" value="4Fe-4S ferredoxins"/>
    <property type="match status" value="1"/>
</dbReference>
<evidence type="ECO:0000256" key="2">
    <source>
        <dbReference type="ARBA" id="ARBA00013223"/>
    </source>
</evidence>
<dbReference type="PRINTS" id="PR00419">
    <property type="entry name" value="ADXRDTASE"/>
</dbReference>
<keyword evidence="7" id="KW-0560">Oxidoreductase</keyword>
<dbReference type="GO" id="GO:0046872">
    <property type="term" value="F:metal ion binding"/>
    <property type="evidence" value="ECO:0007669"/>
    <property type="project" value="UniProtKB-KW"/>
</dbReference>
<proteinExistence type="predicted"/>
<keyword evidence="5" id="KW-0274">FAD</keyword>
<evidence type="ECO:0000256" key="4">
    <source>
        <dbReference type="ARBA" id="ARBA00022723"/>
    </source>
</evidence>
<reference evidence="12 13" key="1">
    <citation type="submission" date="2018-11" db="EMBL/GenBank/DDBJ databases">
        <title>Rhodococcus spongicola sp. nov. and Rhodococcus xishaensis sp. nov. from marine sponges.</title>
        <authorList>
            <person name="Li L."/>
            <person name="Lin H.W."/>
        </authorList>
    </citation>
    <scope>NUCLEOTIDE SEQUENCE [LARGE SCALE GENOMIC DNA]</scope>
    <source>
        <strain evidence="12 13">CCTCC AB2014297</strain>
    </source>
</reference>
<dbReference type="Proteomes" id="UP000286208">
    <property type="component" value="Unassembled WGS sequence"/>
</dbReference>
<dbReference type="PANTHER" id="PTHR48467">
    <property type="entry name" value="GLUTAMATE SYNTHASE 1 [NADH], CHLOROPLASTIC-LIKE"/>
    <property type="match status" value="1"/>
</dbReference>
<comment type="cofactor">
    <cofactor evidence="1">
        <name>FAD</name>
        <dbReference type="ChEBI" id="CHEBI:57692"/>
    </cofactor>
</comment>
<dbReference type="SUPFAM" id="SSF51971">
    <property type="entry name" value="Nucleotide-binding domain"/>
    <property type="match status" value="2"/>
</dbReference>
<dbReference type="EC" id="1.18.1.2" evidence="2"/>
<keyword evidence="13" id="KW-1185">Reference proteome</keyword>
<dbReference type="Pfam" id="PF07992">
    <property type="entry name" value="Pyr_redox_2"/>
    <property type="match status" value="1"/>
</dbReference>
<dbReference type="Gene3D" id="3.40.50.720">
    <property type="entry name" value="NAD(P)-binding Rossmann-like Domain"/>
    <property type="match status" value="1"/>
</dbReference>
<organism evidence="12 13">
    <name type="scientific">Prescottella agglutinans</name>
    <dbReference type="NCBI Taxonomy" id="1644129"/>
    <lineage>
        <taxon>Bacteria</taxon>
        <taxon>Bacillati</taxon>
        <taxon>Actinomycetota</taxon>
        <taxon>Actinomycetes</taxon>
        <taxon>Mycobacteriales</taxon>
        <taxon>Nocardiaceae</taxon>
        <taxon>Prescottella</taxon>
    </lineage>
</organism>
<evidence type="ECO:0000256" key="8">
    <source>
        <dbReference type="ARBA" id="ARBA00023004"/>
    </source>
</evidence>
<keyword evidence="9" id="KW-0411">Iron-sulfur</keyword>
<evidence type="ECO:0000256" key="1">
    <source>
        <dbReference type="ARBA" id="ARBA00001974"/>
    </source>
</evidence>
<dbReference type="AlphaFoldDB" id="A0A438BGR1"/>
<dbReference type="PROSITE" id="PS00198">
    <property type="entry name" value="4FE4S_FER_1"/>
    <property type="match status" value="1"/>
</dbReference>
<dbReference type="InterPro" id="IPR023753">
    <property type="entry name" value="FAD/NAD-binding_dom"/>
</dbReference>
<evidence type="ECO:0000313" key="12">
    <source>
        <dbReference type="EMBL" id="RVW10229.1"/>
    </source>
</evidence>
<dbReference type="InterPro" id="IPR017896">
    <property type="entry name" value="4Fe4S_Fe-S-bd"/>
</dbReference>
<keyword evidence="6" id="KW-0521">NADP</keyword>
<keyword evidence="8" id="KW-0408">Iron</keyword>
<dbReference type="RefSeq" id="WP_127915620.1">
    <property type="nucleotide sequence ID" value="NZ_RKLP01000003.1"/>
</dbReference>
<dbReference type="Gene3D" id="3.50.50.60">
    <property type="entry name" value="FAD/NAD(P)-binding domain"/>
    <property type="match status" value="1"/>
</dbReference>
<keyword evidence="3" id="KW-0285">Flavoprotein</keyword>
<evidence type="ECO:0000259" key="11">
    <source>
        <dbReference type="PROSITE" id="PS51379"/>
    </source>
</evidence>
<dbReference type="GO" id="GO:0051536">
    <property type="term" value="F:iron-sulfur cluster binding"/>
    <property type="evidence" value="ECO:0007669"/>
    <property type="project" value="UniProtKB-KW"/>
</dbReference>
<evidence type="ECO:0000256" key="9">
    <source>
        <dbReference type="ARBA" id="ARBA00023014"/>
    </source>
</evidence>
<name>A0A438BGR1_9NOCA</name>
<dbReference type="CDD" id="cd04410">
    <property type="entry name" value="DMSOR_beta-like"/>
    <property type="match status" value="1"/>
</dbReference>
<dbReference type="GO" id="GO:0004324">
    <property type="term" value="F:ferredoxin-NADP+ reductase activity"/>
    <property type="evidence" value="ECO:0007669"/>
    <property type="project" value="UniProtKB-EC"/>
</dbReference>
<evidence type="ECO:0000256" key="5">
    <source>
        <dbReference type="ARBA" id="ARBA00022827"/>
    </source>
</evidence>
<comment type="caution">
    <text evidence="12">The sequence shown here is derived from an EMBL/GenBank/DDBJ whole genome shotgun (WGS) entry which is preliminary data.</text>
</comment>
<gene>
    <name evidence="12" type="ORF">EGT67_08505</name>
</gene>
<dbReference type="InterPro" id="IPR017900">
    <property type="entry name" value="4Fe4S_Fe_S_CS"/>
</dbReference>
<evidence type="ECO:0000256" key="10">
    <source>
        <dbReference type="ARBA" id="ARBA00047776"/>
    </source>
</evidence>
<protein>
    <recommendedName>
        <fullName evidence="2">ferredoxin--NADP(+) reductase</fullName>
        <ecNumber evidence="2">1.18.1.2</ecNumber>
    </recommendedName>
</protein>
<dbReference type="OrthoDB" id="289202at2"/>
<dbReference type="Gene3D" id="3.30.70.20">
    <property type="match status" value="1"/>
</dbReference>
<feature type="domain" description="4Fe-4S ferredoxin-type" evidence="11">
    <location>
        <begin position="37"/>
        <end position="66"/>
    </location>
</feature>
<dbReference type="InterPro" id="IPR036188">
    <property type="entry name" value="FAD/NAD-bd_sf"/>
</dbReference>
<comment type="catalytic activity">
    <reaction evidence="10">
        <text>2 reduced [2Fe-2S]-[ferredoxin] + NADP(+) + H(+) = 2 oxidized [2Fe-2S]-[ferredoxin] + NADPH</text>
        <dbReference type="Rhea" id="RHEA:20125"/>
        <dbReference type="Rhea" id="RHEA-COMP:10000"/>
        <dbReference type="Rhea" id="RHEA-COMP:10001"/>
        <dbReference type="ChEBI" id="CHEBI:15378"/>
        <dbReference type="ChEBI" id="CHEBI:33737"/>
        <dbReference type="ChEBI" id="CHEBI:33738"/>
        <dbReference type="ChEBI" id="CHEBI:57783"/>
        <dbReference type="ChEBI" id="CHEBI:58349"/>
        <dbReference type="EC" id="1.18.1.2"/>
    </reaction>
</comment>
<dbReference type="PANTHER" id="PTHR48467:SF1">
    <property type="entry name" value="GLUTAMATE SYNTHASE 1 [NADH], CHLOROPLASTIC-LIKE"/>
    <property type="match status" value="1"/>
</dbReference>
<evidence type="ECO:0000256" key="7">
    <source>
        <dbReference type="ARBA" id="ARBA00023002"/>
    </source>
</evidence>
<dbReference type="PROSITE" id="PS51379">
    <property type="entry name" value="4FE4S_FER_2"/>
    <property type="match status" value="2"/>
</dbReference>
<keyword evidence="4" id="KW-0479">Metal-binding</keyword>
<dbReference type="Pfam" id="PF00037">
    <property type="entry name" value="Fer4"/>
    <property type="match status" value="1"/>
</dbReference>
<evidence type="ECO:0000313" key="13">
    <source>
        <dbReference type="Proteomes" id="UP000286208"/>
    </source>
</evidence>
<dbReference type="EMBL" id="RKLP01000003">
    <property type="protein sequence ID" value="RVW10229.1"/>
    <property type="molecule type" value="Genomic_DNA"/>
</dbReference>
<evidence type="ECO:0000256" key="3">
    <source>
        <dbReference type="ARBA" id="ARBA00022630"/>
    </source>
</evidence>
<evidence type="ECO:0000256" key="6">
    <source>
        <dbReference type="ARBA" id="ARBA00022857"/>
    </source>
</evidence>